<comment type="caution">
    <text evidence="3">The sequence shown here is derived from an EMBL/GenBank/DDBJ whole genome shotgun (WGS) entry which is preliminary data.</text>
</comment>
<evidence type="ECO:0000259" key="2">
    <source>
        <dbReference type="Pfam" id="PF12850"/>
    </source>
</evidence>
<dbReference type="InterPro" id="IPR050126">
    <property type="entry name" value="Ap4A_hydrolase"/>
</dbReference>
<dbReference type="Pfam" id="PF12850">
    <property type="entry name" value="Metallophos_2"/>
    <property type="match status" value="1"/>
</dbReference>
<dbReference type="GO" id="GO:0005737">
    <property type="term" value="C:cytoplasm"/>
    <property type="evidence" value="ECO:0007669"/>
    <property type="project" value="TreeGrafter"/>
</dbReference>
<dbReference type="SUPFAM" id="SSF56300">
    <property type="entry name" value="Metallo-dependent phosphatases"/>
    <property type="match status" value="1"/>
</dbReference>
<organism evidence="3 4">
    <name type="scientific">Lujinxingia vulgaris</name>
    <dbReference type="NCBI Taxonomy" id="2600176"/>
    <lineage>
        <taxon>Bacteria</taxon>
        <taxon>Deltaproteobacteria</taxon>
        <taxon>Bradymonadales</taxon>
        <taxon>Lujinxingiaceae</taxon>
        <taxon>Lujinxingia</taxon>
    </lineage>
</organism>
<dbReference type="EMBL" id="VOSL01000035">
    <property type="protein sequence ID" value="TXD39564.1"/>
    <property type="molecule type" value="Genomic_DNA"/>
</dbReference>
<dbReference type="InterPro" id="IPR029052">
    <property type="entry name" value="Metallo-depent_PP-like"/>
</dbReference>
<reference evidence="3 4" key="1">
    <citation type="submission" date="2019-08" db="EMBL/GenBank/DDBJ databases">
        <title>Bradymonadales sp. TMQ2.</title>
        <authorList>
            <person name="Liang Q."/>
        </authorList>
    </citation>
    <scope>NUCLEOTIDE SEQUENCE [LARGE SCALE GENOMIC DNA]</scope>
    <source>
        <strain evidence="3 4">TMQ2</strain>
    </source>
</reference>
<evidence type="ECO:0000256" key="1">
    <source>
        <dbReference type="ARBA" id="ARBA00008950"/>
    </source>
</evidence>
<dbReference type="OrthoDB" id="9813918at2"/>
<accession>A0A5C6XGF0</accession>
<dbReference type="PANTHER" id="PTHR42850">
    <property type="entry name" value="METALLOPHOSPHOESTERASE"/>
    <property type="match status" value="1"/>
</dbReference>
<dbReference type="Gene3D" id="3.60.21.10">
    <property type="match status" value="1"/>
</dbReference>
<dbReference type="RefSeq" id="WP_146973798.1">
    <property type="nucleotide sequence ID" value="NZ_VOSL01000035.1"/>
</dbReference>
<dbReference type="PANTHER" id="PTHR42850:SF2">
    <property type="entry name" value="BLL5683 PROTEIN"/>
    <property type="match status" value="1"/>
</dbReference>
<dbReference type="AlphaFoldDB" id="A0A5C6XGF0"/>
<comment type="similarity">
    <text evidence="1">Belongs to the metallophosphoesterase superfamily. YfcE family.</text>
</comment>
<dbReference type="InterPro" id="IPR024654">
    <property type="entry name" value="Calcineurin-like_PHP_lpxH"/>
</dbReference>
<feature type="domain" description="Calcineurin-like phosphoesterase" evidence="2">
    <location>
        <begin position="4"/>
        <end position="194"/>
    </location>
</feature>
<dbReference type="Proteomes" id="UP000321046">
    <property type="component" value="Unassembled WGS sequence"/>
</dbReference>
<sequence>MPTIAILADVHANLFALDAVIADIARHQVDEVIVAGDMVGRGPQGSAVVARIAELGWRSVKGNHEDYLLSFCRGDIPDPWRTLDEWAGSRWMAEELNDEAVAFIDALPFSLLATTDPTLEVFHGSPRSHSEGIGAWTPDDRLREHFDAIEGSTLICAHTHRPLVHRFDDGLIVNVGSVGLPFNGDWRAQYAILDGHGPSREVTLRQVEYDREGFLQHYRSSGFLDEGDITARLLYREVQAARPFLVPFLKWAELTEREPALEALDDFDAVYEPGISMLDFLKRIDPSGRF</sequence>
<evidence type="ECO:0000313" key="3">
    <source>
        <dbReference type="EMBL" id="TXD39564.1"/>
    </source>
</evidence>
<evidence type="ECO:0000313" key="4">
    <source>
        <dbReference type="Proteomes" id="UP000321046"/>
    </source>
</evidence>
<dbReference type="GO" id="GO:0016791">
    <property type="term" value="F:phosphatase activity"/>
    <property type="evidence" value="ECO:0007669"/>
    <property type="project" value="TreeGrafter"/>
</dbReference>
<gene>
    <name evidence="3" type="ORF">FRC96_07030</name>
</gene>
<name>A0A5C6XGF0_9DELT</name>
<proteinExistence type="inferred from homology"/>
<protein>
    <submittedName>
        <fullName evidence="3">Metallophosphoesterase family protein</fullName>
    </submittedName>
</protein>